<organism evidence="2 3">
    <name type="scientific">Pyrolobus fumarii (strain DSM 11204 / 1A)</name>
    <dbReference type="NCBI Taxonomy" id="694429"/>
    <lineage>
        <taxon>Archaea</taxon>
        <taxon>Thermoproteota</taxon>
        <taxon>Thermoprotei</taxon>
        <taxon>Desulfurococcales</taxon>
        <taxon>Pyrodictiaceae</taxon>
        <taxon>Pyrolobus</taxon>
    </lineage>
</organism>
<dbReference type="Gene3D" id="3.30.1380.20">
    <property type="entry name" value="Trafficking protein particle complex subunit 3"/>
    <property type="match status" value="1"/>
</dbReference>
<evidence type="ECO:0000313" key="2">
    <source>
        <dbReference type="EMBL" id="AEM37959.1"/>
    </source>
</evidence>
<dbReference type="HOGENOM" id="CLU_1599079_0_0_2"/>
<dbReference type="SUPFAM" id="SSF111126">
    <property type="entry name" value="Ligand-binding domain in the NO signalling and Golgi transport"/>
    <property type="match status" value="1"/>
</dbReference>
<dbReference type="STRING" id="694429.Pyrfu_0087"/>
<dbReference type="InterPro" id="IPR004096">
    <property type="entry name" value="V4R"/>
</dbReference>
<dbReference type="Pfam" id="PF02830">
    <property type="entry name" value="V4R"/>
    <property type="match status" value="1"/>
</dbReference>
<dbReference type="PANTHER" id="PTHR35090:SF1">
    <property type="entry name" value="SLR0144 PROTEIN"/>
    <property type="match status" value="1"/>
</dbReference>
<keyword evidence="3" id="KW-1185">Reference proteome</keyword>
<dbReference type="RefSeq" id="WP_014025636.1">
    <property type="nucleotide sequence ID" value="NC_015931.1"/>
</dbReference>
<dbReference type="eggNOG" id="arCOG01688">
    <property type="taxonomic scope" value="Archaea"/>
</dbReference>
<protein>
    <submittedName>
        <fullName evidence="2">4-vinyl reductase 4VR</fullName>
    </submittedName>
</protein>
<dbReference type="InterPro" id="IPR024096">
    <property type="entry name" value="NO_sig/Golgi_transp_ligand-bd"/>
</dbReference>
<sequence>MAVVQVDEDLRKKLDGVVLNESIMIARDVIVDLYTAFEKFMRFAGPVLYNAAKKAGRLMAQRLMERGVIDESNALDALLWSFVRAGYASEVKVLEDKVEKNKRVIRIGMKGTLLGAKIQRKKPVDAPLAGFAAGWLEAVWGKKVDAKEVACLAKGDDMCVFEIVVK</sequence>
<proteinExistence type="predicted"/>
<dbReference type="KEGG" id="pfm:Pyrfu_0087"/>
<dbReference type="SMART" id="SM00989">
    <property type="entry name" value="V4R"/>
    <property type="match status" value="1"/>
</dbReference>
<feature type="domain" description="4-vinyl reductase 4VR" evidence="1">
    <location>
        <begin position="104"/>
        <end position="165"/>
    </location>
</feature>
<evidence type="ECO:0000313" key="3">
    <source>
        <dbReference type="Proteomes" id="UP000001037"/>
    </source>
</evidence>
<dbReference type="PANTHER" id="PTHR35090">
    <property type="entry name" value="DNA-DIRECTED RNA POLYMERASE SUBUNIT I"/>
    <property type="match status" value="1"/>
</dbReference>
<gene>
    <name evidence="2" type="ordered locus">Pyrfu_0087</name>
</gene>
<dbReference type="GeneID" id="25394817"/>
<reference evidence="2 3" key="1">
    <citation type="journal article" date="2011" name="Stand. Genomic Sci.">
        <title>Complete genome sequence of the hyperthermophilic chemolithoautotroph Pyrolobus fumarii type strain (1A).</title>
        <authorList>
            <person name="Anderson I."/>
            <person name="Goker M."/>
            <person name="Nolan M."/>
            <person name="Lucas S."/>
            <person name="Hammon N."/>
            <person name="Deshpande S."/>
            <person name="Cheng J.F."/>
            <person name="Tapia R."/>
            <person name="Han C."/>
            <person name="Goodwin L."/>
            <person name="Pitluck S."/>
            <person name="Huntemann M."/>
            <person name="Liolios K."/>
            <person name="Ivanova N."/>
            <person name="Pagani I."/>
            <person name="Mavromatis K."/>
            <person name="Ovchinikova G."/>
            <person name="Pati A."/>
            <person name="Chen A."/>
            <person name="Palaniappan K."/>
            <person name="Land M."/>
            <person name="Hauser L."/>
            <person name="Brambilla E.M."/>
            <person name="Huber H."/>
            <person name="Yasawong M."/>
            <person name="Rohde M."/>
            <person name="Spring S."/>
            <person name="Abt B."/>
            <person name="Sikorski J."/>
            <person name="Wirth R."/>
            <person name="Detter J.C."/>
            <person name="Woyke T."/>
            <person name="Bristow J."/>
            <person name="Eisen J.A."/>
            <person name="Markowitz V."/>
            <person name="Hugenholtz P."/>
            <person name="Kyrpides N.C."/>
            <person name="Klenk H.P."/>
            <person name="Lapidus A."/>
        </authorList>
    </citation>
    <scope>NUCLEOTIDE SEQUENCE [LARGE SCALE GENOMIC DNA]</scope>
    <source>
        <strain evidence="3">DSM 11204 / 1A</strain>
    </source>
</reference>
<dbReference type="Proteomes" id="UP000001037">
    <property type="component" value="Chromosome"/>
</dbReference>
<dbReference type="InParanoid" id="G0EE43"/>
<dbReference type="EMBL" id="CP002838">
    <property type="protein sequence ID" value="AEM37959.1"/>
    <property type="molecule type" value="Genomic_DNA"/>
</dbReference>
<dbReference type="OrthoDB" id="371687at2157"/>
<dbReference type="AlphaFoldDB" id="G0EE43"/>
<evidence type="ECO:0000259" key="1">
    <source>
        <dbReference type="SMART" id="SM00989"/>
    </source>
</evidence>
<accession>G0EE43</accession>
<name>G0EE43_PYRF1</name>